<gene>
    <name evidence="7" type="ORF">Aory04_001119100</name>
</gene>
<evidence type="ECO:0000256" key="4">
    <source>
        <dbReference type="ARBA" id="ARBA00022833"/>
    </source>
</evidence>
<proteinExistence type="inferred from homology"/>
<dbReference type="PANTHER" id="PTHR43161:SF23">
    <property type="entry name" value="(R,R)-BUTANEDIOL DEHYDROGENASE-RELATED"/>
    <property type="match status" value="1"/>
</dbReference>
<evidence type="ECO:0000256" key="2">
    <source>
        <dbReference type="ARBA" id="ARBA00008072"/>
    </source>
</evidence>
<accession>A0AAN4YR38</accession>
<dbReference type="SUPFAM" id="SSF51735">
    <property type="entry name" value="NAD(P)-binding Rossmann-fold domains"/>
    <property type="match status" value="1"/>
</dbReference>
<dbReference type="AlphaFoldDB" id="A0AAN4YR38"/>
<dbReference type="Gene3D" id="3.40.50.720">
    <property type="entry name" value="NAD(P)-binding Rossmann-like Domain"/>
    <property type="match status" value="1"/>
</dbReference>
<name>A0AAN4YR38_ASPOZ</name>
<reference evidence="7" key="1">
    <citation type="submission" date="2023-04" db="EMBL/GenBank/DDBJ databases">
        <title>Aspergillus oryzae NBRC 4228.</title>
        <authorList>
            <person name="Ichikawa N."/>
            <person name="Sato H."/>
            <person name="Tonouchi N."/>
        </authorList>
    </citation>
    <scope>NUCLEOTIDE SEQUENCE</scope>
    <source>
        <strain evidence="7">NBRC 4228</strain>
    </source>
</reference>
<comment type="cofactor">
    <cofactor evidence="1">
        <name>Zn(2+)</name>
        <dbReference type="ChEBI" id="CHEBI:29105"/>
    </cofactor>
</comment>
<dbReference type="Gene3D" id="3.90.180.10">
    <property type="entry name" value="Medium-chain alcohol dehydrogenases, catalytic domain"/>
    <property type="match status" value="2"/>
</dbReference>
<dbReference type="InterPro" id="IPR011032">
    <property type="entry name" value="GroES-like_sf"/>
</dbReference>
<dbReference type="GO" id="GO:0016491">
    <property type="term" value="F:oxidoreductase activity"/>
    <property type="evidence" value="ECO:0007669"/>
    <property type="project" value="UniProtKB-KW"/>
</dbReference>
<dbReference type="GO" id="GO:0046872">
    <property type="term" value="F:metal ion binding"/>
    <property type="evidence" value="ECO:0007669"/>
    <property type="project" value="UniProtKB-KW"/>
</dbReference>
<organism evidence="7 8">
    <name type="scientific">Aspergillus oryzae</name>
    <name type="common">Yellow koji mold</name>
    <dbReference type="NCBI Taxonomy" id="5062"/>
    <lineage>
        <taxon>Eukaryota</taxon>
        <taxon>Fungi</taxon>
        <taxon>Dikarya</taxon>
        <taxon>Ascomycota</taxon>
        <taxon>Pezizomycotina</taxon>
        <taxon>Eurotiomycetes</taxon>
        <taxon>Eurotiomycetidae</taxon>
        <taxon>Eurotiales</taxon>
        <taxon>Aspergillaceae</taxon>
        <taxon>Aspergillus</taxon>
        <taxon>Aspergillus subgen. Circumdati</taxon>
    </lineage>
</organism>
<dbReference type="PANTHER" id="PTHR43161">
    <property type="entry name" value="SORBITOL DEHYDROGENASE"/>
    <property type="match status" value="1"/>
</dbReference>
<keyword evidence="5" id="KW-0560">Oxidoreductase</keyword>
<evidence type="ECO:0000313" key="8">
    <source>
        <dbReference type="Proteomes" id="UP001165205"/>
    </source>
</evidence>
<comment type="similarity">
    <text evidence="2">Belongs to the zinc-containing alcohol dehydrogenase family.</text>
</comment>
<dbReference type="Proteomes" id="UP001165205">
    <property type="component" value="Unassembled WGS sequence"/>
</dbReference>
<keyword evidence="4" id="KW-0862">Zinc</keyword>
<dbReference type="InterPro" id="IPR036291">
    <property type="entry name" value="NAD(P)-bd_dom_sf"/>
</dbReference>
<feature type="domain" description="Alcohol dehydrogenase-like C-terminal" evidence="6">
    <location>
        <begin position="114"/>
        <end position="208"/>
    </location>
</feature>
<dbReference type="Pfam" id="PF00107">
    <property type="entry name" value="ADH_zinc_N"/>
    <property type="match status" value="1"/>
</dbReference>
<evidence type="ECO:0000259" key="6">
    <source>
        <dbReference type="Pfam" id="PF00107"/>
    </source>
</evidence>
<evidence type="ECO:0000256" key="3">
    <source>
        <dbReference type="ARBA" id="ARBA00022723"/>
    </source>
</evidence>
<dbReference type="EMBL" id="BSYA01000189">
    <property type="protein sequence ID" value="GMG36087.1"/>
    <property type="molecule type" value="Genomic_DNA"/>
</dbReference>
<keyword evidence="3" id="KW-0479">Metal-binding</keyword>
<comment type="caution">
    <text evidence="7">The sequence shown here is derived from an EMBL/GenBank/DDBJ whole genome shotgun (WGS) entry which is preliminary data.</text>
</comment>
<sequence>MKAARFYAARDIRIEEVETPQGSDEKALVQVEWCGICGSDINEYVQGFLGLSGGGGGFSERVAVPPAMLHQIPDNIDMATATLIEPLAVAWHAVRCSGVKGFKGLPILVIGGGPVGVATVFVLRAWGADQIYVSETARRRREFLQDLVQATFDPIEVNVGSECRSLSNGSGIGLVFDCAGSQKGLEAACDSLRFHGLYVNLAVPKSAELTYKSFLAYDDADFKATVAAFTEGIDRNYMLLSKANYETGRFAGVERMITRRIALEELVEKGFKTLLQNPDEHIKIVATAGELPSRDSTL</sequence>
<dbReference type="SUPFAM" id="SSF50129">
    <property type="entry name" value="GroES-like"/>
    <property type="match status" value="1"/>
</dbReference>
<evidence type="ECO:0000256" key="1">
    <source>
        <dbReference type="ARBA" id="ARBA00001947"/>
    </source>
</evidence>
<evidence type="ECO:0000313" key="7">
    <source>
        <dbReference type="EMBL" id="GMG36087.1"/>
    </source>
</evidence>
<evidence type="ECO:0000256" key="5">
    <source>
        <dbReference type="ARBA" id="ARBA00023002"/>
    </source>
</evidence>
<protein>
    <submittedName>
        <fullName evidence="7">Unnamed protein product</fullName>
    </submittedName>
</protein>
<dbReference type="InterPro" id="IPR013149">
    <property type="entry name" value="ADH-like_C"/>
</dbReference>